<reference evidence="4" key="1">
    <citation type="submission" date="2021-02" db="EMBL/GenBank/DDBJ databases">
        <title>Fulvivirga sp. S481 isolated from sea water.</title>
        <authorList>
            <person name="Bae S.S."/>
            <person name="Baek K."/>
        </authorList>
    </citation>
    <scope>NUCLEOTIDE SEQUENCE</scope>
    <source>
        <strain evidence="4">S481</strain>
    </source>
</reference>
<protein>
    <submittedName>
        <fullName evidence="4">CDP-alcohol phosphatidyltransferase family protein</fullName>
    </submittedName>
</protein>
<keyword evidence="3" id="KW-0812">Transmembrane</keyword>
<dbReference type="Gene3D" id="1.20.120.1760">
    <property type="match status" value="1"/>
</dbReference>
<dbReference type="InterPro" id="IPR014472">
    <property type="entry name" value="CHOPT"/>
</dbReference>
<dbReference type="PANTHER" id="PTHR10414:SF77">
    <property type="entry name" value="CDP-ALCOHOL PHOSPHATIDYLTRANSFERASE FAMILY PROTEIN"/>
    <property type="match status" value="1"/>
</dbReference>
<dbReference type="EMBL" id="CP070608">
    <property type="protein sequence ID" value="QSE96098.1"/>
    <property type="molecule type" value="Genomic_DNA"/>
</dbReference>
<dbReference type="PANTHER" id="PTHR10414">
    <property type="entry name" value="ETHANOLAMINEPHOSPHOTRANSFERASE"/>
    <property type="match status" value="1"/>
</dbReference>
<evidence type="ECO:0000256" key="1">
    <source>
        <dbReference type="ARBA" id="ARBA00004370"/>
    </source>
</evidence>
<feature type="transmembrane region" description="Helical" evidence="3">
    <location>
        <begin position="296"/>
        <end position="314"/>
    </location>
</feature>
<keyword evidence="5" id="KW-1185">Reference proteome</keyword>
<dbReference type="GO" id="GO:0008654">
    <property type="term" value="P:phospholipid biosynthetic process"/>
    <property type="evidence" value="ECO:0007669"/>
    <property type="project" value="InterPro"/>
</dbReference>
<comment type="subcellular location">
    <subcellularLocation>
        <location evidence="1">Membrane</location>
    </subcellularLocation>
</comment>
<dbReference type="RefSeq" id="WP_205720611.1">
    <property type="nucleotide sequence ID" value="NZ_CP070608.1"/>
</dbReference>
<dbReference type="InterPro" id="IPR043130">
    <property type="entry name" value="CDP-OH_PTrfase_TM_dom"/>
</dbReference>
<name>A0A974WET2_9BACT</name>
<dbReference type="Proteomes" id="UP000662783">
    <property type="component" value="Chromosome"/>
</dbReference>
<feature type="transmembrane region" description="Helical" evidence="3">
    <location>
        <begin position="21"/>
        <end position="51"/>
    </location>
</feature>
<dbReference type="GO" id="GO:0016020">
    <property type="term" value="C:membrane"/>
    <property type="evidence" value="ECO:0007669"/>
    <property type="project" value="UniProtKB-SubCell"/>
</dbReference>
<feature type="transmembrane region" description="Helical" evidence="3">
    <location>
        <begin position="156"/>
        <end position="174"/>
    </location>
</feature>
<accession>A0A974WET2</accession>
<sequence length="333" mass="37433">MKPYAYQCKDYSLLTPLFKKIFIEPLIGFIPWAIPANIITIISNAFFYIALYFSFDISLLGNATFFVIPLLLLLYLIGDHLDGAQAKRTKTGSALGEFCDHYLDAFNNGILMLILFNLFSVTNPYLVAVVLVTSYCAHVIVFYEQFKTGWLIFEKVGSLEGVILAIFIIMAASIEPVYQFYVNPLIFGYSAIELLLIGISIGAVGTFVKTVLRTPNVRYSIWMYVVIVSLIAYLGNYVFSVAELTAVVTLYSSLYLGKIMQGHLIDGIERSPGLFTPLFLIIIMGVPSLYEGNTLTVLIIYLVASILLLIYRTFQSLGKFWVWVNPRLENEIS</sequence>
<dbReference type="GO" id="GO:0016780">
    <property type="term" value="F:phosphotransferase activity, for other substituted phosphate groups"/>
    <property type="evidence" value="ECO:0007669"/>
    <property type="project" value="InterPro"/>
</dbReference>
<evidence type="ECO:0000256" key="3">
    <source>
        <dbReference type="SAM" id="Phobius"/>
    </source>
</evidence>
<dbReference type="InterPro" id="IPR000462">
    <property type="entry name" value="CDP-OH_P_trans"/>
</dbReference>
<keyword evidence="3" id="KW-1133">Transmembrane helix</keyword>
<feature type="transmembrane region" description="Helical" evidence="3">
    <location>
        <begin position="57"/>
        <end position="77"/>
    </location>
</feature>
<feature type="transmembrane region" description="Helical" evidence="3">
    <location>
        <begin position="186"/>
        <end position="207"/>
    </location>
</feature>
<evidence type="ECO:0000313" key="5">
    <source>
        <dbReference type="Proteomes" id="UP000662783"/>
    </source>
</evidence>
<evidence type="ECO:0000313" key="4">
    <source>
        <dbReference type="EMBL" id="QSE96098.1"/>
    </source>
</evidence>
<feature type="transmembrane region" description="Helical" evidence="3">
    <location>
        <begin position="219"/>
        <end position="235"/>
    </location>
</feature>
<organism evidence="4 5">
    <name type="scientific">Fulvivirga lutea</name>
    <dbReference type="NCBI Taxonomy" id="2810512"/>
    <lineage>
        <taxon>Bacteria</taxon>
        <taxon>Pseudomonadati</taxon>
        <taxon>Bacteroidota</taxon>
        <taxon>Cytophagia</taxon>
        <taxon>Cytophagales</taxon>
        <taxon>Fulvivirgaceae</taxon>
        <taxon>Fulvivirga</taxon>
    </lineage>
</organism>
<keyword evidence="2 3" id="KW-0472">Membrane</keyword>
<evidence type="ECO:0000256" key="2">
    <source>
        <dbReference type="ARBA" id="ARBA00023136"/>
    </source>
</evidence>
<dbReference type="Pfam" id="PF01066">
    <property type="entry name" value="CDP-OH_P_transf"/>
    <property type="match status" value="1"/>
</dbReference>
<dbReference type="KEGG" id="fuv:JR347_10765"/>
<gene>
    <name evidence="4" type="ORF">JR347_10765</name>
</gene>
<feature type="transmembrane region" description="Helical" evidence="3">
    <location>
        <begin position="272"/>
        <end position="290"/>
    </location>
</feature>
<proteinExistence type="predicted"/>
<dbReference type="AlphaFoldDB" id="A0A974WET2"/>